<reference evidence="2" key="1">
    <citation type="submission" date="2016-10" db="EMBL/GenBank/DDBJ databases">
        <authorList>
            <person name="Varghese N."/>
            <person name="Submissions S."/>
        </authorList>
    </citation>
    <scope>NUCLEOTIDE SEQUENCE [LARGE SCALE GENOMIC DNA]</scope>
    <source>
        <strain evidence="2">DSM 15719</strain>
    </source>
</reference>
<evidence type="ECO:0000313" key="1">
    <source>
        <dbReference type="EMBL" id="SEQ40136.1"/>
    </source>
</evidence>
<dbReference type="EMBL" id="FOFZ01000002">
    <property type="protein sequence ID" value="SEQ40136.1"/>
    <property type="molecule type" value="Genomic_DNA"/>
</dbReference>
<dbReference type="RefSeq" id="WP_074721590.1">
    <property type="nucleotide sequence ID" value="NZ_CBCRVS010000001.1"/>
</dbReference>
<dbReference type="InterPro" id="IPR008969">
    <property type="entry name" value="CarboxyPept-like_regulatory"/>
</dbReference>
<keyword evidence="2" id="KW-1185">Reference proteome</keyword>
<proteinExistence type="predicted"/>
<evidence type="ECO:0008006" key="3">
    <source>
        <dbReference type="Google" id="ProtNLM"/>
    </source>
</evidence>
<organism evidence="1 2">
    <name type="scientific">Flavobacterium frigoris</name>
    <dbReference type="NCBI Taxonomy" id="229204"/>
    <lineage>
        <taxon>Bacteria</taxon>
        <taxon>Pseudomonadati</taxon>
        <taxon>Bacteroidota</taxon>
        <taxon>Flavobacteriia</taxon>
        <taxon>Flavobacteriales</taxon>
        <taxon>Flavobacteriaceae</taxon>
        <taxon>Flavobacterium</taxon>
    </lineage>
</organism>
<dbReference type="SUPFAM" id="SSF49464">
    <property type="entry name" value="Carboxypeptidase regulatory domain-like"/>
    <property type="match status" value="1"/>
</dbReference>
<sequence length="247" mass="27794">MKSLPVKTNNTFIFFLILLVQVVSGQGVDSKRIHGKISFVSIAVEGVNILNLTTERSTASDKEGLFFLFVKEGDILVFSAVNLVTLRRRVSKLDLSAEIVQFQMIVESIDLKEVVVDKNTQISAENLGIIPFGQKKYTAAERKYYTATSGGGIDGLLNAISGRKAMLKKEVAVEYKEQMLVKLDYLFLAEYYTETLNIPEEYIRGFQYYCVEDSDLVASLNSRNKTLSQFLIITLAKKYNKIISNEN</sequence>
<accession>A0A1H9FQF7</accession>
<evidence type="ECO:0000313" key="2">
    <source>
        <dbReference type="Proteomes" id="UP000183658"/>
    </source>
</evidence>
<dbReference type="OrthoDB" id="1427655at2"/>
<gene>
    <name evidence="1" type="ORF">SAMN05444355_102260</name>
</gene>
<dbReference type="Proteomes" id="UP000183658">
    <property type="component" value="Unassembled WGS sequence"/>
</dbReference>
<dbReference type="AlphaFoldDB" id="A0A1H9FQF7"/>
<name>A0A1H9FQF7_FLAFI</name>
<protein>
    <recommendedName>
        <fullName evidence="3">CarboxypepD_reg-like domain-containing protein</fullName>
    </recommendedName>
</protein>